<accession>A0A420VGS4</accession>
<keyword evidence="1" id="KW-0812">Transmembrane</keyword>
<dbReference type="RefSeq" id="WP_120667652.1">
    <property type="nucleotide sequence ID" value="NZ_AZRV01000012.1"/>
</dbReference>
<comment type="caution">
    <text evidence="2">The sequence shown here is derived from an EMBL/GenBank/DDBJ whole genome shotgun (WGS) entry which is preliminary data.</text>
</comment>
<keyword evidence="3" id="KW-1185">Reference proteome</keyword>
<sequence>MGVRFIKAAVVYFLIGLGVGIYMSSSQDLRFGSLHAHINLVGWVSMALFGVIYHFFPKASNHKLATIHF</sequence>
<evidence type="ECO:0000313" key="3">
    <source>
        <dbReference type="Proteomes" id="UP000286235"/>
    </source>
</evidence>
<dbReference type="InterPro" id="IPR036927">
    <property type="entry name" value="Cyt_c_oxase-like_su1_sf"/>
</dbReference>
<dbReference type="Proteomes" id="UP000286235">
    <property type="component" value="Unassembled WGS sequence"/>
</dbReference>
<gene>
    <name evidence="2" type="ORF">Cdeb_00621</name>
</gene>
<organism evidence="2 3">
    <name type="scientific">Caldibacillus debilis GB1</name>
    <dbReference type="NCBI Taxonomy" id="1339248"/>
    <lineage>
        <taxon>Bacteria</taxon>
        <taxon>Bacillati</taxon>
        <taxon>Bacillota</taxon>
        <taxon>Bacilli</taxon>
        <taxon>Bacillales</taxon>
        <taxon>Bacillaceae</taxon>
        <taxon>Caldibacillus</taxon>
    </lineage>
</organism>
<evidence type="ECO:0000256" key="1">
    <source>
        <dbReference type="SAM" id="Phobius"/>
    </source>
</evidence>
<proteinExistence type="predicted"/>
<dbReference type="Gene3D" id="1.20.210.10">
    <property type="entry name" value="Cytochrome c oxidase-like, subunit I domain"/>
    <property type="match status" value="1"/>
</dbReference>
<dbReference type="SUPFAM" id="SSF81442">
    <property type="entry name" value="Cytochrome c oxidase subunit I-like"/>
    <property type="match status" value="1"/>
</dbReference>
<reference evidence="2 3" key="1">
    <citation type="submission" date="2013-12" db="EMBL/GenBank/DDBJ databases">
        <title>Genome and proteome characterization of Caldibacillus debilis GB1 derived from a cellulolytic aero-tolerant co-culture.</title>
        <authorList>
            <person name="Wushke S.T."/>
            <person name="Zhang X."/>
            <person name="Fristensky B."/>
            <person name="Wilkins J.A."/>
            <person name="Levin D.B."/>
            <person name="Sparling R."/>
        </authorList>
    </citation>
    <scope>NUCLEOTIDE SEQUENCE [LARGE SCALE GENOMIC DNA]</scope>
    <source>
        <strain evidence="2 3">GB1</strain>
    </source>
</reference>
<keyword evidence="1" id="KW-0472">Membrane</keyword>
<feature type="transmembrane region" description="Helical" evidence="1">
    <location>
        <begin position="36"/>
        <end position="56"/>
    </location>
</feature>
<dbReference type="AlphaFoldDB" id="A0A420VGS4"/>
<protein>
    <recommendedName>
        <fullName evidence="4">Cytochrome C and Quinol oxidase polypeptide I</fullName>
    </recommendedName>
</protein>
<evidence type="ECO:0008006" key="4">
    <source>
        <dbReference type="Google" id="ProtNLM"/>
    </source>
</evidence>
<keyword evidence="1" id="KW-1133">Transmembrane helix</keyword>
<evidence type="ECO:0000313" key="2">
    <source>
        <dbReference type="EMBL" id="RKO62892.1"/>
    </source>
</evidence>
<feature type="transmembrane region" description="Helical" evidence="1">
    <location>
        <begin position="6"/>
        <end position="24"/>
    </location>
</feature>
<dbReference type="EMBL" id="AZRV01000012">
    <property type="protein sequence ID" value="RKO62892.1"/>
    <property type="molecule type" value="Genomic_DNA"/>
</dbReference>
<name>A0A420VGS4_9BACI</name>